<accession>U3GVU8</accession>
<evidence type="ECO:0000313" key="1">
    <source>
        <dbReference type="EMBL" id="AGU14603.1"/>
    </source>
</evidence>
<proteinExistence type="predicted"/>
<evidence type="ECO:0000313" key="2">
    <source>
        <dbReference type="Proteomes" id="UP000016943"/>
    </source>
</evidence>
<keyword evidence="2" id="KW-1185">Reference proteome</keyword>
<dbReference type="AlphaFoldDB" id="U3GVU8"/>
<dbReference type="Proteomes" id="UP000016943">
    <property type="component" value="Chromosome"/>
</dbReference>
<dbReference type="EMBL" id="CP006365">
    <property type="protein sequence ID" value="AGU14603.1"/>
    <property type="molecule type" value="Genomic_DNA"/>
</dbReference>
<dbReference type="STRING" id="1348662.CARG_02190"/>
<dbReference type="HOGENOM" id="CLU_1657867_0_0_11"/>
<name>U3GVU8_9CORY</name>
<dbReference type="RefSeq" id="WP_020975745.1">
    <property type="nucleotide sequence ID" value="NC_022198.1"/>
</dbReference>
<organism evidence="1 2">
    <name type="scientific">Corynebacterium argentoratense DSM 44202</name>
    <dbReference type="NCBI Taxonomy" id="1348662"/>
    <lineage>
        <taxon>Bacteria</taxon>
        <taxon>Bacillati</taxon>
        <taxon>Actinomycetota</taxon>
        <taxon>Actinomycetes</taxon>
        <taxon>Mycobacteriales</taxon>
        <taxon>Corynebacteriaceae</taxon>
        <taxon>Corynebacterium</taxon>
    </lineage>
</organism>
<gene>
    <name evidence="1" type="ORF">CARG_02190</name>
</gene>
<protein>
    <submittedName>
        <fullName evidence="1">Uncharacterized protein</fullName>
    </submittedName>
</protein>
<dbReference type="KEGG" id="caz:CARG_02190"/>
<sequence length="159" mass="18751">MTKESHFRIAARIEDLPQDALYDLLLHCPLLQDFRRYGTVFPFRTYASVNGHTDVEVMCEPFWTGDIQLVSIQGRLEQFFGVPDEQYEGAVERFITDIHQLYQWLCEKSPYAWGLMSYEMDGIPSRFRPSVKYPTPWWDFFYDDEPLLIDPNKPNIEAA</sequence>
<reference evidence="1 2" key="1">
    <citation type="journal article" date="2013" name="Genome Announc.">
        <title>Whole-Genome Sequence of the Clinical Strain Corynebacterium argentoratense DSM 44202, Isolated from a Human Throat Specimen.</title>
        <authorList>
            <person name="Bomholt C."/>
            <person name="Glaub A."/>
            <person name="Gravermann K."/>
            <person name="Albersmeier A."/>
            <person name="Brinkrolf K."/>
            <person name="Ruckert C."/>
            <person name="Tauch A."/>
        </authorList>
    </citation>
    <scope>NUCLEOTIDE SEQUENCE [LARGE SCALE GENOMIC DNA]</scope>
    <source>
        <strain evidence="1">DSM 44202</strain>
    </source>
</reference>
<dbReference type="PATRIC" id="fig|1348662.3.peg.434"/>
<dbReference type="GeneID" id="78249299"/>